<dbReference type="Gene3D" id="1.25.10.90">
    <property type="match status" value="1"/>
</dbReference>
<keyword evidence="2" id="KW-1185">Reference proteome</keyword>
<proteinExistence type="predicted"/>
<gene>
    <name evidence="1" type="ORF">OU682_13895</name>
</gene>
<dbReference type="Proteomes" id="UP001149822">
    <property type="component" value="Unassembled WGS sequence"/>
</dbReference>
<dbReference type="PANTHER" id="PTHR34070">
    <property type="entry name" value="ARMADILLO-TYPE FOLD"/>
    <property type="match status" value="1"/>
</dbReference>
<name>A0ABT4J734_9RHOB</name>
<reference evidence="1" key="1">
    <citation type="submission" date="2022-12" db="EMBL/GenBank/DDBJ databases">
        <title>Paracoccus sp. EF6 isolated from a lake water.</title>
        <authorList>
            <person name="Liu H."/>
        </authorList>
    </citation>
    <scope>NUCLEOTIDE SEQUENCE</scope>
    <source>
        <strain evidence="1">EF6</strain>
    </source>
</reference>
<dbReference type="InterPro" id="IPR016024">
    <property type="entry name" value="ARM-type_fold"/>
</dbReference>
<evidence type="ECO:0000313" key="1">
    <source>
        <dbReference type="EMBL" id="MCZ0962709.1"/>
    </source>
</evidence>
<evidence type="ECO:0000313" key="2">
    <source>
        <dbReference type="Proteomes" id="UP001149822"/>
    </source>
</evidence>
<comment type="caution">
    <text evidence="1">The sequence shown here is derived from an EMBL/GenBank/DDBJ whole genome shotgun (WGS) entry which is preliminary data.</text>
</comment>
<dbReference type="SUPFAM" id="SSF48371">
    <property type="entry name" value="ARM repeat"/>
    <property type="match status" value="1"/>
</dbReference>
<dbReference type="RefSeq" id="WP_268942757.1">
    <property type="nucleotide sequence ID" value="NZ_JAPTYD010000021.1"/>
</dbReference>
<sequence>MNELDALRALADPGKAEQMLAYHKAPRTYLGVANRQIDDLVAEWRAALDPDGRVALASALWDSDLHEARIAAAKLLVQARIRPDDAVWSLIAAWVPDFDGWAIADTAMIAGQKRLVADPGRLDQVETWLDHPNKWTRRAALVGTLPWAKMNNPKADDLAQRERVLDWAARLAEDRDWFIQKAIAWWLRDLSKRDAPRVRAFLADHGARMKPFARKEAARLVQER</sequence>
<dbReference type="CDD" id="cd06561">
    <property type="entry name" value="AlkD_like"/>
    <property type="match status" value="1"/>
</dbReference>
<dbReference type="EMBL" id="JAPTYD010000021">
    <property type="protein sequence ID" value="MCZ0962709.1"/>
    <property type="molecule type" value="Genomic_DNA"/>
</dbReference>
<dbReference type="PANTHER" id="PTHR34070:SF1">
    <property type="entry name" value="DNA ALKYLATION REPAIR PROTEIN"/>
    <property type="match status" value="1"/>
</dbReference>
<organism evidence="1 2">
    <name type="scientific">Paracoccus benzoatiresistens</name>
    <dbReference type="NCBI Taxonomy" id="2997341"/>
    <lineage>
        <taxon>Bacteria</taxon>
        <taxon>Pseudomonadati</taxon>
        <taxon>Pseudomonadota</taxon>
        <taxon>Alphaproteobacteria</taxon>
        <taxon>Rhodobacterales</taxon>
        <taxon>Paracoccaceae</taxon>
        <taxon>Paracoccus</taxon>
    </lineage>
</organism>
<dbReference type="InterPro" id="IPR014825">
    <property type="entry name" value="DNA_alkylation"/>
</dbReference>
<dbReference type="Pfam" id="PF08713">
    <property type="entry name" value="DNA_alkylation"/>
    <property type="match status" value="1"/>
</dbReference>
<protein>
    <submittedName>
        <fullName evidence="1">DNA alkylation repair protein</fullName>
    </submittedName>
</protein>
<accession>A0ABT4J734</accession>